<keyword evidence="3" id="KW-1185">Reference proteome</keyword>
<dbReference type="GO" id="GO:0016491">
    <property type="term" value="F:oxidoreductase activity"/>
    <property type="evidence" value="ECO:0007669"/>
    <property type="project" value="UniProtKB-KW"/>
</dbReference>
<evidence type="ECO:0000313" key="3">
    <source>
        <dbReference type="Proteomes" id="UP000800200"/>
    </source>
</evidence>
<protein>
    <submittedName>
        <fullName evidence="2">NAD(P)-binding protein</fullName>
    </submittedName>
</protein>
<keyword evidence="1" id="KW-0560">Oxidoreductase</keyword>
<dbReference type="InterPro" id="IPR002347">
    <property type="entry name" value="SDR_fam"/>
</dbReference>
<dbReference type="OrthoDB" id="191139at2759"/>
<dbReference type="Gene3D" id="3.40.50.720">
    <property type="entry name" value="NAD(P)-binding Rossmann-like Domain"/>
    <property type="match status" value="1"/>
</dbReference>
<reference evidence="2" key="1">
    <citation type="journal article" date="2020" name="Stud. Mycol.">
        <title>101 Dothideomycetes genomes: a test case for predicting lifestyles and emergence of pathogens.</title>
        <authorList>
            <person name="Haridas S."/>
            <person name="Albert R."/>
            <person name="Binder M."/>
            <person name="Bloem J."/>
            <person name="Labutti K."/>
            <person name="Salamov A."/>
            <person name="Andreopoulos B."/>
            <person name="Baker S."/>
            <person name="Barry K."/>
            <person name="Bills G."/>
            <person name="Bluhm B."/>
            <person name="Cannon C."/>
            <person name="Castanera R."/>
            <person name="Culley D."/>
            <person name="Daum C."/>
            <person name="Ezra D."/>
            <person name="Gonzalez J."/>
            <person name="Henrissat B."/>
            <person name="Kuo A."/>
            <person name="Liang C."/>
            <person name="Lipzen A."/>
            <person name="Lutzoni F."/>
            <person name="Magnuson J."/>
            <person name="Mondo S."/>
            <person name="Nolan M."/>
            <person name="Ohm R."/>
            <person name="Pangilinan J."/>
            <person name="Park H.-J."/>
            <person name="Ramirez L."/>
            <person name="Alfaro M."/>
            <person name="Sun H."/>
            <person name="Tritt A."/>
            <person name="Yoshinaga Y."/>
            <person name="Zwiers L.-H."/>
            <person name="Turgeon B."/>
            <person name="Goodwin S."/>
            <person name="Spatafora J."/>
            <person name="Crous P."/>
            <person name="Grigoriev I."/>
        </authorList>
    </citation>
    <scope>NUCLEOTIDE SEQUENCE</scope>
    <source>
        <strain evidence="2">CBS 207.26</strain>
    </source>
</reference>
<proteinExistence type="predicted"/>
<sequence>MTDILTRRQFKLSDTPGLPEKIAMITGGRASAYILARNASKYADSKLEWMTKKGLAKEDVDIRTEFVQCDLGSIKDVSHRLDILINNAAPAVTPDYNLSQDGIEAVFATNHIGHFTLTSILLPIIEKTTLDHEGALIVNTSSLLHMICQDLNLSELESPTRSKSPASLDGVLALRSKLANMLFSRELSSRLQKKGIKNVYVHRPCPSNIPTDAMNSWKQLIGSVMGALIKGIFHVVRQSSANGAATVIFCRQARR</sequence>
<dbReference type="SUPFAM" id="SSF51735">
    <property type="entry name" value="NAD(P)-binding Rossmann-fold domains"/>
    <property type="match status" value="1"/>
</dbReference>
<dbReference type="AlphaFoldDB" id="A0A6A6DLV2"/>
<gene>
    <name evidence="2" type="ORF">K469DRAFT_729770</name>
</gene>
<evidence type="ECO:0000313" key="2">
    <source>
        <dbReference type="EMBL" id="KAF2180514.1"/>
    </source>
</evidence>
<dbReference type="EMBL" id="ML994657">
    <property type="protein sequence ID" value="KAF2180514.1"/>
    <property type="molecule type" value="Genomic_DNA"/>
</dbReference>
<name>A0A6A6DLV2_9PEZI</name>
<organism evidence="2 3">
    <name type="scientific">Zopfia rhizophila CBS 207.26</name>
    <dbReference type="NCBI Taxonomy" id="1314779"/>
    <lineage>
        <taxon>Eukaryota</taxon>
        <taxon>Fungi</taxon>
        <taxon>Dikarya</taxon>
        <taxon>Ascomycota</taxon>
        <taxon>Pezizomycotina</taxon>
        <taxon>Dothideomycetes</taxon>
        <taxon>Dothideomycetes incertae sedis</taxon>
        <taxon>Zopfiaceae</taxon>
        <taxon>Zopfia</taxon>
    </lineage>
</organism>
<accession>A0A6A6DLV2</accession>
<dbReference type="PANTHER" id="PTHR43157">
    <property type="entry name" value="PHOSPHATIDYLINOSITOL-GLYCAN BIOSYNTHESIS CLASS F PROTEIN-RELATED"/>
    <property type="match status" value="1"/>
</dbReference>
<evidence type="ECO:0000256" key="1">
    <source>
        <dbReference type="ARBA" id="ARBA00023002"/>
    </source>
</evidence>
<dbReference type="Pfam" id="PF00106">
    <property type="entry name" value="adh_short"/>
    <property type="match status" value="1"/>
</dbReference>
<dbReference type="Proteomes" id="UP000800200">
    <property type="component" value="Unassembled WGS sequence"/>
</dbReference>
<dbReference type="InterPro" id="IPR036291">
    <property type="entry name" value="NAD(P)-bd_dom_sf"/>
</dbReference>
<dbReference type="PANTHER" id="PTHR43157:SF68">
    <property type="entry name" value="RETINOL DEHYDROGENASE 13"/>
    <property type="match status" value="1"/>
</dbReference>